<accession>A0ABR0N649</accession>
<protein>
    <submittedName>
        <fullName evidence="1">Uncharacterized protein</fullName>
    </submittedName>
</protein>
<name>A0ABR0N649_GOSAR</name>
<dbReference type="EMBL" id="JARKNE010000011">
    <property type="protein sequence ID" value="KAK5785976.1"/>
    <property type="molecule type" value="Genomic_DNA"/>
</dbReference>
<sequence length="122" mass="13955">MEENFGNLNIDEDEEIPVHFTEEDVDVVEDYSWCLMRRVLTESVVHFMSMRNTLANLWHPLRGISITNIGDKRVLFRAWRGLLSAPFNNGRSRGGVWVGQFLQSATNKNGADDKSMVARKAK</sequence>
<comment type="caution">
    <text evidence="1">The sequence shown here is derived from an EMBL/GenBank/DDBJ whole genome shotgun (WGS) entry which is preliminary data.</text>
</comment>
<keyword evidence="2" id="KW-1185">Reference proteome</keyword>
<evidence type="ECO:0000313" key="1">
    <source>
        <dbReference type="EMBL" id="KAK5785976.1"/>
    </source>
</evidence>
<proteinExistence type="predicted"/>
<gene>
    <name evidence="1" type="ORF">PVK06_040600</name>
</gene>
<dbReference type="Proteomes" id="UP001358586">
    <property type="component" value="Chromosome 11"/>
</dbReference>
<reference evidence="1 2" key="1">
    <citation type="submission" date="2023-03" db="EMBL/GenBank/DDBJ databases">
        <title>WGS of Gossypium arboreum.</title>
        <authorList>
            <person name="Yu D."/>
        </authorList>
    </citation>
    <scope>NUCLEOTIDE SEQUENCE [LARGE SCALE GENOMIC DNA]</scope>
    <source>
        <tissue evidence="1">Leaf</tissue>
    </source>
</reference>
<evidence type="ECO:0000313" key="2">
    <source>
        <dbReference type="Proteomes" id="UP001358586"/>
    </source>
</evidence>
<organism evidence="1 2">
    <name type="scientific">Gossypium arboreum</name>
    <name type="common">Tree cotton</name>
    <name type="synonym">Gossypium nanking</name>
    <dbReference type="NCBI Taxonomy" id="29729"/>
    <lineage>
        <taxon>Eukaryota</taxon>
        <taxon>Viridiplantae</taxon>
        <taxon>Streptophyta</taxon>
        <taxon>Embryophyta</taxon>
        <taxon>Tracheophyta</taxon>
        <taxon>Spermatophyta</taxon>
        <taxon>Magnoliopsida</taxon>
        <taxon>eudicotyledons</taxon>
        <taxon>Gunneridae</taxon>
        <taxon>Pentapetalae</taxon>
        <taxon>rosids</taxon>
        <taxon>malvids</taxon>
        <taxon>Malvales</taxon>
        <taxon>Malvaceae</taxon>
        <taxon>Malvoideae</taxon>
        <taxon>Gossypium</taxon>
    </lineage>
</organism>